<name>A0A5S9QWW9_MYCVN</name>
<feature type="transmembrane region" description="Helical" evidence="2">
    <location>
        <begin position="28"/>
        <end position="48"/>
    </location>
</feature>
<evidence type="ECO:0000313" key="5">
    <source>
        <dbReference type="EMBL" id="CAA0124544.1"/>
    </source>
</evidence>
<dbReference type="Proteomes" id="UP000430146">
    <property type="component" value="Unassembled WGS sequence"/>
</dbReference>
<dbReference type="RefSeq" id="WP_425294981.1">
    <property type="nucleotide sequence ID" value="NZ_CACSIP010000023.1"/>
</dbReference>
<protein>
    <recommendedName>
        <fullName evidence="7">Virulence factor Mce family protein</fullName>
    </recommendedName>
</protein>
<dbReference type="GO" id="GO:0005576">
    <property type="term" value="C:extracellular region"/>
    <property type="evidence" value="ECO:0007669"/>
    <property type="project" value="TreeGrafter"/>
</dbReference>
<dbReference type="InterPro" id="IPR005693">
    <property type="entry name" value="Mce"/>
</dbReference>
<dbReference type="Pfam" id="PF11887">
    <property type="entry name" value="Mce4_CUP1"/>
    <property type="match status" value="1"/>
</dbReference>
<dbReference type="PANTHER" id="PTHR33371">
    <property type="entry name" value="INTERMEMBRANE PHOSPHOLIPID TRANSPORT SYSTEM BINDING PROTEIN MLAD-RELATED"/>
    <property type="match status" value="1"/>
</dbReference>
<dbReference type="AlphaFoldDB" id="A0A5S9QWW9"/>
<dbReference type="GO" id="GO:0051701">
    <property type="term" value="P:biological process involved in interaction with host"/>
    <property type="evidence" value="ECO:0007669"/>
    <property type="project" value="TreeGrafter"/>
</dbReference>
<reference evidence="5 6" key="1">
    <citation type="submission" date="2019-11" db="EMBL/GenBank/DDBJ databases">
        <authorList>
            <person name="Holert J."/>
        </authorList>
    </citation>
    <scope>NUCLEOTIDE SEQUENCE [LARGE SCALE GENOMIC DNA]</scope>
    <source>
        <strain evidence="5">BC8_1</strain>
    </source>
</reference>
<feature type="domain" description="Mce/MlaD" evidence="3">
    <location>
        <begin position="56"/>
        <end position="134"/>
    </location>
</feature>
<dbReference type="InterPro" id="IPR003399">
    <property type="entry name" value="Mce/MlaD"/>
</dbReference>
<evidence type="ECO:0000259" key="4">
    <source>
        <dbReference type="Pfam" id="PF11887"/>
    </source>
</evidence>
<dbReference type="Pfam" id="PF02470">
    <property type="entry name" value="MlaD"/>
    <property type="match status" value="1"/>
</dbReference>
<evidence type="ECO:0008006" key="7">
    <source>
        <dbReference type="Google" id="ProtNLM"/>
    </source>
</evidence>
<dbReference type="NCBIfam" id="TIGR00996">
    <property type="entry name" value="Mtu_fam_mce"/>
    <property type="match status" value="1"/>
</dbReference>
<evidence type="ECO:0000256" key="1">
    <source>
        <dbReference type="SAM" id="MobiDB-lite"/>
    </source>
</evidence>
<proteinExistence type="predicted"/>
<keyword evidence="2" id="KW-0472">Membrane</keyword>
<accession>A0A5S9QWW9</accession>
<dbReference type="PANTHER" id="PTHR33371:SF19">
    <property type="entry name" value="MCE-FAMILY PROTEIN MCE4A"/>
    <property type="match status" value="1"/>
</dbReference>
<keyword evidence="2" id="KW-0812">Transmembrane</keyword>
<dbReference type="InterPro" id="IPR052336">
    <property type="entry name" value="MlaD_Phospholipid_Transporter"/>
</dbReference>
<keyword evidence="6" id="KW-1185">Reference proteome</keyword>
<feature type="compositionally biased region" description="Basic residues" evidence="1">
    <location>
        <begin position="1"/>
        <end position="12"/>
    </location>
</feature>
<evidence type="ECO:0000259" key="3">
    <source>
        <dbReference type="Pfam" id="PF02470"/>
    </source>
</evidence>
<keyword evidence="2" id="KW-1133">Transmembrane helix</keyword>
<evidence type="ECO:0000256" key="2">
    <source>
        <dbReference type="SAM" id="Phobius"/>
    </source>
</evidence>
<dbReference type="InterPro" id="IPR024516">
    <property type="entry name" value="Mce_C"/>
</dbReference>
<sequence length="414" mass="43878">MHMRGRPPRRRSAVGNGGRSRRPVTAPIIGAVTVASLFAIVVLVAVQFRGGFAGHVDVTLLTQRAGLVMNPDAKVQLLGAPVGKVDWIEERPDGTAAIHLSIDPAQLPVIPANVRAEISATTVFGAKYVQLVPPDDPTSASMYAGQVLTAQNVTVEINTVFQQLTMVLAKIEPEKLNETLGAVATAFNGRGEKIGQTLTRLDELLARIEPHLPALTHNLELAPQFLTAYADAAPDIAEIAENTTALGQTIVDRQDDLDAALLGVMGLADLGHSVLDQNSAPLAQVLELLLPTTDLARRYNASLYCGVAGLSVMANLPPANVPGVNILAGVQWGAERYSYPSNLPKVAATGGPQCTGLPRVPFETSPPYVVTDTNSNPFEYDNPGLLWNSDGLKRLLFGEIDGPPRNIGQIGQPG</sequence>
<evidence type="ECO:0000313" key="6">
    <source>
        <dbReference type="Proteomes" id="UP000430146"/>
    </source>
</evidence>
<gene>
    <name evidence="5" type="ORF">AELLOGFF_01029</name>
</gene>
<feature type="domain" description="Mammalian cell entry C-terminal" evidence="4">
    <location>
        <begin position="141"/>
        <end position="352"/>
    </location>
</feature>
<dbReference type="EMBL" id="CACSIP010000023">
    <property type="protein sequence ID" value="CAA0124544.1"/>
    <property type="molecule type" value="Genomic_DNA"/>
</dbReference>
<organism evidence="5 6">
    <name type="scientific">Mycolicibacterium vanbaalenii</name>
    <name type="common">Mycobacterium vanbaalenii</name>
    <dbReference type="NCBI Taxonomy" id="110539"/>
    <lineage>
        <taxon>Bacteria</taxon>
        <taxon>Bacillati</taxon>
        <taxon>Actinomycetota</taxon>
        <taxon>Actinomycetes</taxon>
        <taxon>Mycobacteriales</taxon>
        <taxon>Mycobacteriaceae</taxon>
        <taxon>Mycolicibacterium</taxon>
    </lineage>
</organism>
<feature type="region of interest" description="Disordered" evidence="1">
    <location>
        <begin position="1"/>
        <end position="20"/>
    </location>
</feature>